<dbReference type="Pfam" id="PF01590">
    <property type="entry name" value="GAF"/>
    <property type="match status" value="1"/>
</dbReference>
<evidence type="ECO:0000259" key="15">
    <source>
        <dbReference type="PROSITE" id="PS50110"/>
    </source>
</evidence>
<dbReference type="GO" id="GO:0005524">
    <property type="term" value="F:ATP binding"/>
    <property type="evidence" value="ECO:0007669"/>
    <property type="project" value="UniProtKB-KW"/>
</dbReference>
<evidence type="ECO:0000256" key="4">
    <source>
        <dbReference type="ARBA" id="ARBA00022679"/>
    </source>
</evidence>
<dbReference type="GO" id="GO:0006355">
    <property type="term" value="P:regulation of DNA-templated transcription"/>
    <property type="evidence" value="ECO:0007669"/>
    <property type="project" value="InterPro"/>
</dbReference>
<dbReference type="Gene3D" id="3.40.50.2300">
    <property type="match status" value="1"/>
</dbReference>
<dbReference type="InterPro" id="IPR005467">
    <property type="entry name" value="His_kinase_dom"/>
</dbReference>
<feature type="region of interest" description="Disordered" evidence="12">
    <location>
        <begin position="981"/>
        <end position="1010"/>
    </location>
</feature>
<dbReference type="AlphaFoldDB" id="A0A023IXY9"/>
<evidence type="ECO:0000256" key="12">
    <source>
        <dbReference type="SAM" id="MobiDB-lite"/>
    </source>
</evidence>
<feature type="domain" description="Response regulatory" evidence="15">
    <location>
        <begin position="1108"/>
        <end position="1237"/>
    </location>
</feature>
<dbReference type="SMART" id="SM00448">
    <property type="entry name" value="REC"/>
    <property type="match status" value="1"/>
</dbReference>
<dbReference type="PROSITE" id="PS50046">
    <property type="entry name" value="PHYTOCHROME_2"/>
    <property type="match status" value="1"/>
</dbReference>
<dbReference type="SMART" id="SM00388">
    <property type="entry name" value="HisKA"/>
    <property type="match status" value="1"/>
</dbReference>
<dbReference type="GO" id="GO:0009881">
    <property type="term" value="F:photoreceptor activity"/>
    <property type="evidence" value="ECO:0007669"/>
    <property type="project" value="UniProtKB-KW"/>
</dbReference>
<dbReference type="SUPFAM" id="SSF52172">
    <property type="entry name" value="CheY-like"/>
    <property type="match status" value="1"/>
</dbReference>
<dbReference type="InterPro" id="IPR003018">
    <property type="entry name" value="GAF"/>
</dbReference>
<dbReference type="EMBL" id="KC555312">
    <property type="protein sequence ID" value="AHB37087.1"/>
    <property type="molecule type" value="mRNA"/>
</dbReference>
<accession>A0A023IXY9</accession>
<dbReference type="PANTHER" id="PTHR43065">
    <property type="entry name" value="SENSOR HISTIDINE KINASE"/>
    <property type="match status" value="1"/>
</dbReference>
<organism evidence="16">
    <name type="scientific">Ganoderma lucidum</name>
    <name type="common">Ling zhi medicinal fungus</name>
    <name type="synonym">Bracket fungus</name>
    <dbReference type="NCBI Taxonomy" id="5315"/>
    <lineage>
        <taxon>Eukaryota</taxon>
        <taxon>Fungi</taxon>
        <taxon>Dikarya</taxon>
        <taxon>Basidiomycota</taxon>
        <taxon>Agaricomycotina</taxon>
        <taxon>Agaricomycetes</taxon>
        <taxon>Polyporales</taxon>
        <taxon>Polyporaceae</taxon>
        <taxon>Ganoderma</taxon>
    </lineage>
</organism>
<dbReference type="Gene3D" id="3.30.450.20">
    <property type="entry name" value="PAS domain"/>
    <property type="match status" value="1"/>
</dbReference>
<keyword evidence="5" id="KW-0547">Nucleotide-binding</keyword>
<dbReference type="CDD" id="cd17546">
    <property type="entry name" value="REC_hyHK_CKI1_RcsC-like"/>
    <property type="match status" value="1"/>
</dbReference>
<feature type="modified residue" description="4-aspartylphosphate" evidence="11">
    <location>
        <position position="1158"/>
    </location>
</feature>
<dbReference type="Gene3D" id="3.30.450.270">
    <property type="match status" value="1"/>
</dbReference>
<keyword evidence="1" id="KW-0600">Photoreceptor protein</keyword>
<evidence type="ECO:0000256" key="10">
    <source>
        <dbReference type="ARBA" id="ARBA00023170"/>
    </source>
</evidence>
<dbReference type="SMART" id="SM00065">
    <property type="entry name" value="GAF"/>
    <property type="match status" value="1"/>
</dbReference>
<dbReference type="Pfam" id="PF00360">
    <property type="entry name" value="PHY"/>
    <property type="match status" value="1"/>
</dbReference>
<keyword evidence="8" id="KW-0157">Chromophore</keyword>
<feature type="domain" description="Phytochrome chromophore attachment site" evidence="13">
    <location>
        <begin position="378"/>
        <end position="540"/>
    </location>
</feature>
<dbReference type="SUPFAM" id="SSF47384">
    <property type="entry name" value="Homodimeric domain of signal transducing histidine kinase"/>
    <property type="match status" value="1"/>
</dbReference>
<dbReference type="Pfam" id="PF08446">
    <property type="entry name" value="PAS_2"/>
    <property type="match status" value="1"/>
</dbReference>
<evidence type="ECO:0000313" key="16">
    <source>
        <dbReference type="EMBL" id="AHB37087.1"/>
    </source>
</evidence>
<evidence type="ECO:0000256" key="2">
    <source>
        <dbReference type="ARBA" id="ARBA00022553"/>
    </source>
</evidence>
<dbReference type="Gene3D" id="3.30.450.40">
    <property type="match status" value="1"/>
</dbReference>
<sequence>MTLRYQHAEDENGHHLIVGREGKLTRCEDEPIRTPGAVQGFGILVAVEEDNETGNLVVRQVSENSTELLGLSPSYLFGLECFSQTFPEQQADVLFDNIQYLSETSVTSEEQAENLHVFMLNGYGEPGSAFPGELNLGRGDPQGRRTWSCWCAAHRPQMTTSANLAFGENHEDNAYMNIIILEFELELDSFNPLYLPPSVSEDGSSQSGVSSPSNQSVSVSASNSSGRTLVSQNSEVSTSVNTPDESASSRSALLTGSFGTESPPSALSPGLSSVGQVHNVSGDDDWLPSAEDVLESTTAHSKSLPALERLRRTRRPGAIGGVPSPDPGRGSINGNGTGGASASGRGGFRRRRGMGAVGMMDVFAVMAQINEQLGAAPDLDALLKVTVGVIKDLTQFHRVLMYQFDEAWNGQVVAELVDWNQTHDLYRGLHFPAADIPAQARELYALNKVRMLYDRDLPTARLVVRSKEDLAKPLDMTHCYLRAMSPIHLKYLENMGVRASMSVSIIAFGTLWGLVACHSYGPHGMRVSFPVRQMLRLLSQSISRNIERLSYAQRLHTRKLINTMPSDQHPSGYIVSNADDLLGLFDADYGVLVIGEGAKILGPNQHGQEILIVAEYLRLKQFNTLQVSQAVTVDYPDLKLTTGLEVIAGLLYVPLSTGGRDFIAFLRKGQPRQVKWAGRPHKGDGGPRSVLEPRASFKTWAETVAGRCRVWSDEHLDTAAVLALVYGKFIEVWRQKESALQTTKLTNLLLSNASHEVRTPLNHIINYLELALNGPLDNETRENLSHSHAASKSLLFTINDLLDLTRLESGNEIAFNEPFDLHEAIDEATHLYRNEACRRGLNFNVDLQNCPRHVVGDCKKIKTVVANLTANALKYTTRGEITVVSRHFDEPTGLRSSGDVAIEIVVSDSGCGIPSEKLESIFREFEQVESTPQRTHLPGLGLGLAVVARIVEQLGGQLRVDSTLGKGSRFSFLIPLTTETSSGGRLTMSSPNSSQSSLAHSSRNSSRGSEIDNLVEAISSSHMDDSRKLIGSSGQPRMIDRTPRLRTPNERGVEIQGSAKSLKPVKVDEFDLDSPVHLPTAKMSQRIKTRGPGSHRAQVDVAQMPKLRILIVEDNDINRMILAKRLSLDGHTVVNTTNGQEGLEVAAEDLNFDCVLMDIQMPLLNGYEATKRIRALEQDKDLIDRVSHKLNGRLPIFAVSASLFETQHEELYTLGMDGWILKPIDFKRLRTILRGVVDPSQRKMDVYHPTANWEIGGWFSRPASKADL</sequence>
<dbReference type="PRINTS" id="PR00344">
    <property type="entry name" value="BCTRLSENSOR"/>
</dbReference>
<dbReference type="InterPro" id="IPR036890">
    <property type="entry name" value="HATPase_C_sf"/>
</dbReference>
<evidence type="ECO:0000256" key="8">
    <source>
        <dbReference type="ARBA" id="ARBA00022991"/>
    </source>
</evidence>
<dbReference type="SUPFAM" id="SSF55781">
    <property type="entry name" value="GAF domain-like"/>
    <property type="match status" value="2"/>
</dbReference>
<dbReference type="InterPro" id="IPR035965">
    <property type="entry name" value="PAS-like_dom_sf"/>
</dbReference>
<keyword evidence="7" id="KW-0067">ATP-binding</keyword>
<dbReference type="SUPFAM" id="SSF55785">
    <property type="entry name" value="PYP-like sensor domain (PAS domain)"/>
    <property type="match status" value="1"/>
</dbReference>
<dbReference type="InterPro" id="IPR036097">
    <property type="entry name" value="HisK_dim/P_sf"/>
</dbReference>
<dbReference type="InterPro" id="IPR029016">
    <property type="entry name" value="GAF-like_dom_sf"/>
</dbReference>
<keyword evidence="10" id="KW-0675">Receptor</keyword>
<dbReference type="Gene3D" id="3.30.565.10">
    <property type="entry name" value="Histidine kinase-like ATPase, C-terminal domain"/>
    <property type="match status" value="1"/>
</dbReference>
<keyword evidence="9" id="KW-0902">Two-component regulatory system</keyword>
<keyword evidence="3" id="KW-0716">Sensory transduction</keyword>
<evidence type="ECO:0000256" key="5">
    <source>
        <dbReference type="ARBA" id="ARBA00022741"/>
    </source>
</evidence>
<dbReference type="Gene3D" id="1.10.287.130">
    <property type="match status" value="1"/>
</dbReference>
<evidence type="ECO:0000256" key="6">
    <source>
        <dbReference type="ARBA" id="ARBA00022777"/>
    </source>
</evidence>
<feature type="compositionally biased region" description="Low complexity" evidence="12">
    <location>
        <begin position="989"/>
        <end position="1008"/>
    </location>
</feature>
<dbReference type="InterPro" id="IPR013515">
    <property type="entry name" value="Phytochrome_cen-reg"/>
</dbReference>
<feature type="compositionally biased region" description="Low complexity" evidence="12">
    <location>
        <begin position="262"/>
        <end position="273"/>
    </location>
</feature>
<dbReference type="SMART" id="SM00387">
    <property type="entry name" value="HATPase_c"/>
    <property type="match status" value="1"/>
</dbReference>
<dbReference type="InterPro" id="IPR001789">
    <property type="entry name" value="Sig_transdc_resp-reg_receiver"/>
</dbReference>
<dbReference type="GO" id="GO:0000155">
    <property type="term" value="F:phosphorelay sensor kinase activity"/>
    <property type="evidence" value="ECO:0007669"/>
    <property type="project" value="InterPro"/>
</dbReference>
<dbReference type="Pfam" id="PF00072">
    <property type="entry name" value="Response_reg"/>
    <property type="match status" value="1"/>
</dbReference>
<feature type="region of interest" description="Disordered" evidence="12">
    <location>
        <begin position="296"/>
        <end position="348"/>
    </location>
</feature>
<feature type="compositionally biased region" description="Polar residues" evidence="12">
    <location>
        <begin position="226"/>
        <end position="260"/>
    </location>
</feature>
<evidence type="ECO:0000256" key="11">
    <source>
        <dbReference type="PROSITE-ProRule" id="PRU00169"/>
    </source>
</evidence>
<dbReference type="PROSITE" id="PS50109">
    <property type="entry name" value="HIS_KIN"/>
    <property type="match status" value="1"/>
</dbReference>
<protein>
    <submittedName>
        <fullName evidence="16">Phytochrome-like protein</fullName>
    </submittedName>
</protein>
<keyword evidence="4" id="KW-0808">Transferase</keyword>
<dbReference type="GO" id="GO:0009584">
    <property type="term" value="P:detection of visible light"/>
    <property type="evidence" value="ECO:0007669"/>
    <property type="project" value="InterPro"/>
</dbReference>
<proteinExistence type="evidence at transcript level"/>
<feature type="compositionally biased region" description="Gly residues" evidence="12">
    <location>
        <begin position="331"/>
        <end position="346"/>
    </location>
</feature>
<dbReference type="PANTHER" id="PTHR43065:SF10">
    <property type="entry name" value="PEROXIDE STRESS-ACTIVATED HISTIDINE KINASE MAK3"/>
    <property type="match status" value="1"/>
</dbReference>
<evidence type="ECO:0000256" key="7">
    <source>
        <dbReference type="ARBA" id="ARBA00022840"/>
    </source>
</evidence>
<dbReference type="InterPro" id="IPR016132">
    <property type="entry name" value="Phyto_chromo_attachment"/>
</dbReference>
<dbReference type="SUPFAM" id="SSF55874">
    <property type="entry name" value="ATPase domain of HSP90 chaperone/DNA topoisomerase II/histidine kinase"/>
    <property type="match status" value="1"/>
</dbReference>
<dbReference type="InterPro" id="IPR003594">
    <property type="entry name" value="HATPase_dom"/>
</dbReference>
<feature type="region of interest" description="Disordered" evidence="12">
    <location>
        <begin position="198"/>
        <end position="276"/>
    </location>
</feature>
<dbReference type="Pfam" id="PF00512">
    <property type="entry name" value="HisKA"/>
    <property type="match status" value="1"/>
</dbReference>
<dbReference type="InterPro" id="IPR011006">
    <property type="entry name" value="CheY-like_superfamily"/>
</dbReference>
<feature type="domain" description="Histidine kinase" evidence="14">
    <location>
        <begin position="752"/>
        <end position="978"/>
    </location>
</feature>
<dbReference type="InterPro" id="IPR043150">
    <property type="entry name" value="Phytochrome_PHY_sf"/>
</dbReference>
<dbReference type="PROSITE" id="PS50110">
    <property type="entry name" value="RESPONSE_REGULATORY"/>
    <property type="match status" value="1"/>
</dbReference>
<dbReference type="InterPro" id="IPR004358">
    <property type="entry name" value="Sig_transdc_His_kin-like_C"/>
</dbReference>
<dbReference type="InterPro" id="IPR003661">
    <property type="entry name" value="HisK_dim/P_dom"/>
</dbReference>
<keyword evidence="2 11" id="KW-0597">Phosphoprotein</keyword>
<gene>
    <name evidence="16" type="primary">Phy</name>
</gene>
<evidence type="ECO:0000259" key="14">
    <source>
        <dbReference type="PROSITE" id="PS50109"/>
    </source>
</evidence>
<evidence type="ECO:0000256" key="1">
    <source>
        <dbReference type="ARBA" id="ARBA00022543"/>
    </source>
</evidence>
<name>A0A023IXY9_GANLU</name>
<evidence type="ECO:0000256" key="9">
    <source>
        <dbReference type="ARBA" id="ARBA00023012"/>
    </source>
</evidence>
<dbReference type="Pfam" id="PF02518">
    <property type="entry name" value="HATPase_c"/>
    <property type="match status" value="1"/>
</dbReference>
<evidence type="ECO:0000256" key="3">
    <source>
        <dbReference type="ARBA" id="ARBA00022606"/>
    </source>
</evidence>
<feature type="region of interest" description="Disordered" evidence="12">
    <location>
        <begin position="1022"/>
        <end position="1043"/>
    </location>
</feature>
<reference evidence="16" key="1">
    <citation type="submission" date="2013-02" db="EMBL/GenBank/DDBJ databases">
        <title>Identification and expression pattern of photoreceptors in Ganoderma lucidum.</title>
        <authorList>
            <person name="Li J."/>
            <person name="Liu C."/>
        </authorList>
    </citation>
    <scope>NUCLEOTIDE SEQUENCE</scope>
    <source>
        <strain evidence="16">260125</strain>
    </source>
</reference>
<evidence type="ECO:0000259" key="13">
    <source>
        <dbReference type="PROSITE" id="PS50046"/>
    </source>
</evidence>
<keyword evidence="6" id="KW-0418">Kinase</keyword>
<dbReference type="CDD" id="cd00082">
    <property type="entry name" value="HisKA"/>
    <property type="match status" value="1"/>
</dbReference>
<feature type="compositionally biased region" description="Low complexity" evidence="12">
    <location>
        <begin position="198"/>
        <end position="225"/>
    </location>
</feature>
<dbReference type="InterPro" id="IPR013654">
    <property type="entry name" value="PAS_2"/>
</dbReference>